<dbReference type="AlphaFoldDB" id="M7Z1G8"/>
<evidence type="ECO:0000256" key="2">
    <source>
        <dbReference type="ARBA" id="ARBA00005592"/>
    </source>
</evidence>
<keyword evidence="4" id="KW-0732">Signal</keyword>
<protein>
    <submittedName>
        <fullName evidence="5">Uncharacterized protein</fullName>
    </submittedName>
</protein>
<dbReference type="SUPFAM" id="SSF50685">
    <property type="entry name" value="Barwin-like endoglucanases"/>
    <property type="match status" value="1"/>
</dbReference>
<dbReference type="PANTHER" id="PTHR33191">
    <property type="entry name" value="RIPENING-RELATED PROTEIN 2-RELATED"/>
    <property type="match status" value="1"/>
</dbReference>
<evidence type="ECO:0000256" key="1">
    <source>
        <dbReference type="ARBA" id="ARBA00004613"/>
    </source>
</evidence>
<dbReference type="GO" id="GO:0005576">
    <property type="term" value="C:extracellular region"/>
    <property type="evidence" value="ECO:0007669"/>
    <property type="project" value="UniProtKB-SubCell"/>
</dbReference>
<evidence type="ECO:0000313" key="5">
    <source>
        <dbReference type="EMBL" id="EMS56953.1"/>
    </source>
</evidence>
<sequence length="139" mass="14600">MANAAKAAAILLVFLQVACAVARHHADPRASFAYVETSGVMMLSGFDQGEERAPASCSGTYHTDLESVITVSSKIYTSGGLCGILFRITDMETGRSAMAEAVDECHDCRDDEVGASAGVWKDLGLDTTGAGLVDVMLSY</sequence>
<dbReference type="Gene3D" id="2.40.40.10">
    <property type="entry name" value="RlpA-like domain"/>
    <property type="match status" value="1"/>
</dbReference>
<dbReference type="InterPro" id="IPR036908">
    <property type="entry name" value="RlpA-like_sf"/>
</dbReference>
<dbReference type="EMBL" id="KD152277">
    <property type="protein sequence ID" value="EMS56953.1"/>
    <property type="molecule type" value="Genomic_DNA"/>
</dbReference>
<dbReference type="STRING" id="4572.M7Z1G8"/>
<organism evidence="5">
    <name type="scientific">Triticum urartu</name>
    <name type="common">Red wild einkorn</name>
    <name type="synonym">Crithodium urartu</name>
    <dbReference type="NCBI Taxonomy" id="4572"/>
    <lineage>
        <taxon>Eukaryota</taxon>
        <taxon>Viridiplantae</taxon>
        <taxon>Streptophyta</taxon>
        <taxon>Embryophyta</taxon>
        <taxon>Tracheophyta</taxon>
        <taxon>Spermatophyta</taxon>
        <taxon>Magnoliopsida</taxon>
        <taxon>Liliopsida</taxon>
        <taxon>Poales</taxon>
        <taxon>Poaceae</taxon>
        <taxon>BOP clade</taxon>
        <taxon>Pooideae</taxon>
        <taxon>Triticodae</taxon>
        <taxon>Triticeae</taxon>
        <taxon>Triticinae</taxon>
        <taxon>Triticum</taxon>
    </lineage>
</organism>
<evidence type="ECO:0000256" key="4">
    <source>
        <dbReference type="ARBA" id="ARBA00022729"/>
    </source>
</evidence>
<dbReference type="InterPro" id="IPR039271">
    <property type="entry name" value="Kiwellin-like"/>
</dbReference>
<reference evidence="5" key="1">
    <citation type="journal article" date="2013" name="Nature">
        <title>Draft genome of the wheat A-genome progenitor Triticum urartu.</title>
        <authorList>
            <person name="Ling H.Q."/>
            <person name="Zhao S."/>
            <person name="Liu D."/>
            <person name="Wang J."/>
            <person name="Sun H."/>
            <person name="Zhang C."/>
            <person name="Fan H."/>
            <person name="Li D."/>
            <person name="Dong L."/>
            <person name="Tao Y."/>
            <person name="Gao C."/>
            <person name="Wu H."/>
            <person name="Li Y."/>
            <person name="Cui Y."/>
            <person name="Guo X."/>
            <person name="Zheng S."/>
            <person name="Wang B."/>
            <person name="Yu K."/>
            <person name="Liang Q."/>
            <person name="Yang W."/>
            <person name="Lou X."/>
            <person name="Chen J."/>
            <person name="Feng M."/>
            <person name="Jian J."/>
            <person name="Zhang X."/>
            <person name="Luo G."/>
            <person name="Jiang Y."/>
            <person name="Liu J."/>
            <person name="Wang Z."/>
            <person name="Sha Y."/>
            <person name="Zhang B."/>
            <person name="Wu H."/>
            <person name="Tang D."/>
            <person name="Shen Q."/>
            <person name="Xue P."/>
            <person name="Zou S."/>
            <person name="Wang X."/>
            <person name="Liu X."/>
            <person name="Wang F."/>
            <person name="Yang Y."/>
            <person name="An X."/>
            <person name="Dong Z."/>
            <person name="Zhang K."/>
            <person name="Zhang X."/>
            <person name="Luo M.C."/>
            <person name="Dvorak J."/>
            <person name="Tong Y."/>
            <person name="Wang J."/>
            <person name="Yang H."/>
            <person name="Li Z."/>
            <person name="Wang D."/>
            <person name="Zhang A."/>
            <person name="Wang J."/>
        </authorList>
    </citation>
    <scope>NUCLEOTIDE SEQUENCE</scope>
</reference>
<comment type="similarity">
    <text evidence="2">Belongs to the kiwellin family.</text>
</comment>
<comment type="subcellular location">
    <subcellularLocation>
        <location evidence="1">Secreted</location>
    </subcellularLocation>
</comment>
<dbReference type="PANTHER" id="PTHR33191:SF21">
    <property type="entry name" value="EXPANSIN-LIKE EG45 DOMAIN-CONTAINING PROTEIN"/>
    <property type="match status" value="1"/>
</dbReference>
<evidence type="ECO:0000256" key="3">
    <source>
        <dbReference type="ARBA" id="ARBA00022525"/>
    </source>
</evidence>
<gene>
    <name evidence="5" type="ORF">TRIUR3_15968</name>
</gene>
<proteinExistence type="inferred from homology"/>
<keyword evidence="3" id="KW-0964">Secreted</keyword>
<name>M7Z1G8_TRIUA</name>
<accession>M7Z1G8</accession>